<dbReference type="InterPro" id="IPR002078">
    <property type="entry name" value="Sigma_54_int"/>
</dbReference>
<dbReference type="InterPro" id="IPR003593">
    <property type="entry name" value="AAA+_ATPase"/>
</dbReference>
<evidence type="ECO:0000256" key="4">
    <source>
        <dbReference type="ARBA" id="ARBA00023159"/>
    </source>
</evidence>
<proteinExistence type="predicted"/>
<dbReference type="PANTHER" id="PTHR32071">
    <property type="entry name" value="TRANSCRIPTIONAL REGULATORY PROTEIN"/>
    <property type="match status" value="1"/>
</dbReference>
<dbReference type="CDD" id="cd00009">
    <property type="entry name" value="AAA"/>
    <property type="match status" value="1"/>
</dbReference>
<dbReference type="SUPFAM" id="SSF46689">
    <property type="entry name" value="Homeodomain-like"/>
    <property type="match status" value="1"/>
</dbReference>
<evidence type="ECO:0000259" key="7">
    <source>
        <dbReference type="PROSITE" id="PS50112"/>
    </source>
</evidence>
<dbReference type="Gene3D" id="1.10.8.60">
    <property type="match status" value="1"/>
</dbReference>
<protein>
    <submittedName>
        <fullName evidence="9">Sigma 54-interacting transcriptional regulator</fullName>
    </submittedName>
</protein>
<dbReference type="PROSITE" id="PS00676">
    <property type="entry name" value="SIGMA54_INTERACT_2"/>
    <property type="match status" value="1"/>
</dbReference>
<keyword evidence="4" id="KW-0010">Activator</keyword>
<evidence type="ECO:0000259" key="6">
    <source>
        <dbReference type="PROSITE" id="PS50045"/>
    </source>
</evidence>
<feature type="domain" description="PAS" evidence="7">
    <location>
        <begin position="157"/>
        <end position="210"/>
    </location>
</feature>
<dbReference type="PANTHER" id="PTHR32071:SF117">
    <property type="entry name" value="PTS-DEPENDENT DIHYDROXYACETONE KINASE OPERON REGULATORY PROTEIN-RELATED"/>
    <property type="match status" value="1"/>
</dbReference>
<evidence type="ECO:0000313" key="9">
    <source>
        <dbReference type="EMBL" id="GMG82659.1"/>
    </source>
</evidence>
<organism evidence="9 10">
    <name type="scientific">Paralimibaculum aggregatum</name>
    <dbReference type="NCBI Taxonomy" id="3036245"/>
    <lineage>
        <taxon>Bacteria</taxon>
        <taxon>Pseudomonadati</taxon>
        <taxon>Pseudomonadota</taxon>
        <taxon>Alphaproteobacteria</taxon>
        <taxon>Rhodobacterales</taxon>
        <taxon>Paracoccaceae</taxon>
        <taxon>Paralimibaculum</taxon>
    </lineage>
</organism>
<dbReference type="Gene3D" id="3.30.450.20">
    <property type="entry name" value="PAS domain"/>
    <property type="match status" value="2"/>
</dbReference>
<gene>
    <name evidence="9" type="ORF">LNKW23_18720</name>
</gene>
<evidence type="ECO:0000259" key="8">
    <source>
        <dbReference type="PROSITE" id="PS50113"/>
    </source>
</evidence>
<dbReference type="InterPro" id="IPR058031">
    <property type="entry name" value="AAA_lid_NorR"/>
</dbReference>
<comment type="caution">
    <text evidence="9">The sequence shown here is derived from an EMBL/GenBank/DDBJ whole genome shotgun (WGS) entry which is preliminary data.</text>
</comment>
<dbReference type="Pfam" id="PF00989">
    <property type="entry name" value="PAS"/>
    <property type="match status" value="1"/>
</dbReference>
<dbReference type="SMART" id="SM00091">
    <property type="entry name" value="PAS"/>
    <property type="match status" value="2"/>
</dbReference>
<dbReference type="PROSITE" id="PS50045">
    <property type="entry name" value="SIGMA54_INTERACT_4"/>
    <property type="match status" value="1"/>
</dbReference>
<dbReference type="InterPro" id="IPR025662">
    <property type="entry name" value="Sigma_54_int_dom_ATP-bd_1"/>
</dbReference>
<evidence type="ECO:0000256" key="2">
    <source>
        <dbReference type="ARBA" id="ARBA00022840"/>
    </source>
</evidence>
<dbReference type="InterPro" id="IPR000014">
    <property type="entry name" value="PAS"/>
</dbReference>
<dbReference type="InterPro" id="IPR009057">
    <property type="entry name" value="Homeodomain-like_sf"/>
</dbReference>
<feature type="domain" description="Sigma-54 factor interaction" evidence="6">
    <location>
        <begin position="320"/>
        <end position="549"/>
    </location>
</feature>
<feature type="domain" description="PAC" evidence="8">
    <location>
        <begin position="237"/>
        <end position="288"/>
    </location>
</feature>
<keyword evidence="1" id="KW-0547">Nucleotide-binding</keyword>
<dbReference type="RefSeq" id="WP_285671445.1">
    <property type="nucleotide sequence ID" value="NZ_BSYI01000012.1"/>
</dbReference>
<dbReference type="Pfam" id="PF25601">
    <property type="entry name" value="AAA_lid_14"/>
    <property type="match status" value="1"/>
</dbReference>
<dbReference type="PROSITE" id="PS00675">
    <property type="entry name" value="SIGMA54_INTERACT_1"/>
    <property type="match status" value="1"/>
</dbReference>
<keyword evidence="10" id="KW-1185">Reference proteome</keyword>
<dbReference type="EMBL" id="BSYI01000012">
    <property type="protein sequence ID" value="GMG82659.1"/>
    <property type="molecule type" value="Genomic_DNA"/>
</dbReference>
<dbReference type="CDD" id="cd00130">
    <property type="entry name" value="PAS"/>
    <property type="match status" value="1"/>
</dbReference>
<dbReference type="InterPro" id="IPR027417">
    <property type="entry name" value="P-loop_NTPase"/>
</dbReference>
<dbReference type="InterPro" id="IPR013767">
    <property type="entry name" value="PAS_fold"/>
</dbReference>
<dbReference type="InterPro" id="IPR025943">
    <property type="entry name" value="Sigma_54_int_dom_ATP-bd_2"/>
</dbReference>
<dbReference type="PROSITE" id="PS50112">
    <property type="entry name" value="PAS"/>
    <property type="match status" value="1"/>
</dbReference>
<dbReference type="InterPro" id="IPR000700">
    <property type="entry name" value="PAS-assoc_C"/>
</dbReference>
<dbReference type="Pfam" id="PF00158">
    <property type="entry name" value="Sigma54_activat"/>
    <property type="match status" value="1"/>
</dbReference>
<dbReference type="Proteomes" id="UP001239909">
    <property type="component" value="Unassembled WGS sequence"/>
</dbReference>
<evidence type="ECO:0000256" key="1">
    <source>
        <dbReference type="ARBA" id="ARBA00022741"/>
    </source>
</evidence>
<reference evidence="9 10" key="1">
    <citation type="submission" date="2023-04" db="EMBL/GenBank/DDBJ databases">
        <title>Marinoamorphus aggregata gen. nov., sp. Nov., isolate from tissue of brittle star Ophioplocus japonicus.</title>
        <authorList>
            <person name="Kawano K."/>
            <person name="Sawayama S."/>
            <person name="Nakagawa S."/>
        </authorList>
    </citation>
    <scope>NUCLEOTIDE SEQUENCE [LARGE SCALE GENOMIC DNA]</scope>
    <source>
        <strain evidence="9 10">NKW23</strain>
    </source>
</reference>
<evidence type="ECO:0000256" key="5">
    <source>
        <dbReference type="SAM" id="Coils"/>
    </source>
</evidence>
<dbReference type="PROSITE" id="PS50113">
    <property type="entry name" value="PAC"/>
    <property type="match status" value="1"/>
</dbReference>
<dbReference type="NCBIfam" id="TIGR00229">
    <property type="entry name" value="sensory_box"/>
    <property type="match status" value="1"/>
</dbReference>
<name>A0ABQ6LKB7_9RHOB</name>
<feature type="coiled-coil region" evidence="5">
    <location>
        <begin position="279"/>
        <end position="317"/>
    </location>
</feature>
<dbReference type="InterPro" id="IPR035965">
    <property type="entry name" value="PAS-like_dom_sf"/>
</dbReference>
<dbReference type="Gene3D" id="1.10.10.60">
    <property type="entry name" value="Homeodomain-like"/>
    <property type="match status" value="1"/>
</dbReference>
<evidence type="ECO:0000313" key="10">
    <source>
        <dbReference type="Proteomes" id="UP001239909"/>
    </source>
</evidence>
<dbReference type="SUPFAM" id="SSF55785">
    <property type="entry name" value="PYP-like sensor domain (PAS domain)"/>
    <property type="match status" value="2"/>
</dbReference>
<keyword evidence="5" id="KW-0175">Coiled coil</keyword>
<sequence length="631" mass="69104">MRSHNPITQLHNPADEAAWFAHLVDAVAPACVVVDPGSDRILAANAAAARLYGAAPLAGRSFLSLHPASVPDLLVFAEEVAYRGAAWTRRLEARRPDGKVLSLEYEAAASDAGAGRRLVFVAADLGERARRDRREEAGGIVHAGLLEWRRLERLARQAARLNDLILTSAGDGIYGVDRDGLTTFVNPAAEAMLGWSAADLIGRSMHEMIHHHHADGSVYPAGDCPIYNAFRHAKVNRVDDEYFWRKDGRPLRVEYTSTPIVEDETVQGAVIVFRDITTRKENERRLIEATEEVARLKRRLEMENAYLQEEIRESRNHNEIIGISAAIAETVRQIELVAPTDANVVIIGESGTGKELVAQAIHQDSTRADRPLIRVNCAAVPRDLFESEFFGHVKGAFTGALRDRIGRFELADGGTLFLDEVGEIPVELQSKLLRVLQEGSFERVGAAETRQIDVRVIAATNRDLSSEVAAGRFREDLYFRLNVFPIRLVPLRERPEDIAPLAEHFLKLSARRLNVPIPTLSNANVDQLRAYSWPGNARELQNVVERAVILAQGGRLGFDVSNAPGPAAAQKAPAPAAIETEAARRAAEIENMRAALEACGGKVSGPDGAAALLGLKPSTLYSRLRRLGLKG</sequence>
<dbReference type="Gene3D" id="3.40.50.300">
    <property type="entry name" value="P-loop containing nucleotide triphosphate hydrolases"/>
    <property type="match status" value="1"/>
</dbReference>
<keyword evidence="2" id="KW-0067">ATP-binding</keyword>
<dbReference type="SMART" id="SM00382">
    <property type="entry name" value="AAA"/>
    <property type="match status" value="1"/>
</dbReference>
<keyword evidence="3" id="KW-0238">DNA-binding</keyword>
<accession>A0ABQ6LKB7</accession>
<evidence type="ECO:0000256" key="3">
    <source>
        <dbReference type="ARBA" id="ARBA00023125"/>
    </source>
</evidence>
<dbReference type="SUPFAM" id="SSF52540">
    <property type="entry name" value="P-loop containing nucleoside triphosphate hydrolases"/>
    <property type="match status" value="1"/>
</dbReference>
<dbReference type="Pfam" id="PF13188">
    <property type="entry name" value="PAS_8"/>
    <property type="match status" value="1"/>
</dbReference>